<protein>
    <submittedName>
        <fullName evidence="2">Uncharacterized protein</fullName>
    </submittedName>
</protein>
<keyword evidence="3" id="KW-1185">Reference proteome</keyword>
<gene>
    <name evidence="2" type="ORF">BOTCAL_0249g00050</name>
</gene>
<reference evidence="2 3" key="1">
    <citation type="submission" date="2017-11" db="EMBL/GenBank/DDBJ databases">
        <title>Comparative genomics of Botrytis spp.</title>
        <authorList>
            <person name="Valero-Jimenez C.A."/>
            <person name="Tapia P."/>
            <person name="Veloso J."/>
            <person name="Silva-Moreno E."/>
            <person name="Staats M."/>
            <person name="Valdes J.H."/>
            <person name="Van Kan J.A.L."/>
        </authorList>
    </citation>
    <scope>NUCLEOTIDE SEQUENCE [LARGE SCALE GENOMIC DNA]</scope>
    <source>
        <strain evidence="2 3">MUCL2830</strain>
    </source>
</reference>
<evidence type="ECO:0000256" key="1">
    <source>
        <dbReference type="SAM" id="MobiDB-lite"/>
    </source>
</evidence>
<dbReference type="AlphaFoldDB" id="A0A4Y8CXG4"/>
<sequence length="89" mass="9016">MSSNNKQPSANQAMTTAAQTAVARQPAPAPQMGTRSNTGNCTDEYVKVCAGVCEIGLCCPFHSFAGSGIGNDCGRTCGGCDCNDCSGDC</sequence>
<name>A0A4Y8CXG4_9HELO</name>
<accession>A0A4Y8CXG4</accession>
<evidence type="ECO:0000313" key="2">
    <source>
        <dbReference type="EMBL" id="TEY53294.1"/>
    </source>
</evidence>
<feature type="compositionally biased region" description="Low complexity" evidence="1">
    <location>
        <begin position="10"/>
        <end position="26"/>
    </location>
</feature>
<comment type="caution">
    <text evidence="2">The sequence shown here is derived from an EMBL/GenBank/DDBJ whole genome shotgun (WGS) entry which is preliminary data.</text>
</comment>
<dbReference type="EMBL" id="PHWZ01000248">
    <property type="protein sequence ID" value="TEY53294.1"/>
    <property type="molecule type" value="Genomic_DNA"/>
</dbReference>
<evidence type="ECO:0000313" key="3">
    <source>
        <dbReference type="Proteomes" id="UP000297299"/>
    </source>
</evidence>
<organism evidence="2 3">
    <name type="scientific">Botryotinia calthae</name>
    <dbReference type="NCBI Taxonomy" id="38488"/>
    <lineage>
        <taxon>Eukaryota</taxon>
        <taxon>Fungi</taxon>
        <taxon>Dikarya</taxon>
        <taxon>Ascomycota</taxon>
        <taxon>Pezizomycotina</taxon>
        <taxon>Leotiomycetes</taxon>
        <taxon>Helotiales</taxon>
        <taxon>Sclerotiniaceae</taxon>
        <taxon>Botryotinia</taxon>
    </lineage>
</organism>
<feature type="region of interest" description="Disordered" evidence="1">
    <location>
        <begin position="1"/>
        <end position="38"/>
    </location>
</feature>
<proteinExistence type="predicted"/>
<dbReference type="Proteomes" id="UP000297299">
    <property type="component" value="Unassembled WGS sequence"/>
</dbReference>